<keyword evidence="6" id="KW-1133">Transmembrane helix</keyword>
<evidence type="ECO:0000256" key="2">
    <source>
        <dbReference type="ARBA" id="ARBA00007647"/>
    </source>
</evidence>
<dbReference type="PANTHER" id="PTHR21461:SF87">
    <property type="entry name" value="GH12965P"/>
    <property type="match status" value="1"/>
</dbReference>
<evidence type="ECO:0000313" key="10">
    <source>
        <dbReference type="EMBL" id="CAF1168186.1"/>
    </source>
</evidence>
<dbReference type="Proteomes" id="UP000663829">
    <property type="component" value="Unassembled WGS sequence"/>
</dbReference>
<dbReference type="InterPro" id="IPR011990">
    <property type="entry name" value="TPR-like_helical_dom_sf"/>
</dbReference>
<evidence type="ECO:0000256" key="3">
    <source>
        <dbReference type="ARBA" id="ARBA00022676"/>
    </source>
</evidence>
<comment type="subcellular location">
    <subcellularLocation>
        <location evidence="1">Membrane</location>
        <topology evidence="1">Single-pass membrane protein</topology>
    </subcellularLocation>
</comment>
<evidence type="ECO:0000256" key="6">
    <source>
        <dbReference type="ARBA" id="ARBA00022989"/>
    </source>
</evidence>
<organism evidence="10 12">
    <name type="scientific">Didymodactylos carnosus</name>
    <dbReference type="NCBI Taxonomy" id="1234261"/>
    <lineage>
        <taxon>Eukaryota</taxon>
        <taxon>Metazoa</taxon>
        <taxon>Spiralia</taxon>
        <taxon>Gnathifera</taxon>
        <taxon>Rotifera</taxon>
        <taxon>Eurotatoria</taxon>
        <taxon>Bdelloidea</taxon>
        <taxon>Philodinida</taxon>
        <taxon>Philodinidae</taxon>
        <taxon>Didymodactylos</taxon>
    </lineage>
</organism>
<name>A0A814TZ19_9BILA</name>
<dbReference type="Pfam" id="PF00515">
    <property type="entry name" value="TPR_1"/>
    <property type="match status" value="1"/>
</dbReference>
<reference evidence="10" key="1">
    <citation type="submission" date="2021-02" db="EMBL/GenBank/DDBJ databases">
        <authorList>
            <person name="Nowell W R."/>
        </authorList>
    </citation>
    <scope>NUCLEOTIDE SEQUENCE</scope>
</reference>
<evidence type="ECO:0000313" key="11">
    <source>
        <dbReference type="EMBL" id="CAF3931795.1"/>
    </source>
</evidence>
<comment type="similarity">
    <text evidence="2 9">Belongs to the glycosyltransferase 92 family.</text>
</comment>
<accession>A0A814TZ19</accession>
<dbReference type="EMBL" id="CAJNOQ010007423">
    <property type="protein sequence ID" value="CAF1168186.1"/>
    <property type="molecule type" value="Genomic_DNA"/>
</dbReference>
<evidence type="ECO:0000256" key="1">
    <source>
        <dbReference type="ARBA" id="ARBA00004167"/>
    </source>
</evidence>
<dbReference type="Gene3D" id="1.25.40.10">
    <property type="entry name" value="Tetratricopeptide repeat domain"/>
    <property type="match status" value="1"/>
</dbReference>
<evidence type="ECO:0000256" key="4">
    <source>
        <dbReference type="ARBA" id="ARBA00022679"/>
    </source>
</evidence>
<dbReference type="SUPFAM" id="SSF48452">
    <property type="entry name" value="TPR-like"/>
    <property type="match status" value="1"/>
</dbReference>
<dbReference type="SMART" id="SM00028">
    <property type="entry name" value="TPR"/>
    <property type="match status" value="1"/>
</dbReference>
<feature type="repeat" description="TPR" evidence="8">
    <location>
        <begin position="375"/>
        <end position="408"/>
    </location>
</feature>
<dbReference type="OrthoDB" id="2526284at2759"/>
<proteinExistence type="inferred from homology"/>
<keyword evidence="4 9" id="KW-0808">Transferase</keyword>
<keyword evidence="3 9" id="KW-0328">Glycosyltransferase</keyword>
<dbReference type="AlphaFoldDB" id="A0A814TZ19"/>
<comment type="caution">
    <text evidence="10">The sequence shown here is derived from an EMBL/GenBank/DDBJ whole genome shotgun (WGS) entry which is preliminary data.</text>
</comment>
<evidence type="ECO:0000256" key="7">
    <source>
        <dbReference type="ARBA" id="ARBA00023136"/>
    </source>
</evidence>
<dbReference type="PANTHER" id="PTHR21461">
    <property type="entry name" value="GLYCOSYLTRANSFERASE FAMILY 92 PROTEIN"/>
    <property type="match status" value="1"/>
</dbReference>
<dbReference type="EC" id="2.4.1.-" evidence="9"/>
<dbReference type="GO" id="GO:0016757">
    <property type="term" value="F:glycosyltransferase activity"/>
    <property type="evidence" value="ECO:0007669"/>
    <property type="project" value="UniProtKB-UniRule"/>
</dbReference>
<protein>
    <recommendedName>
        <fullName evidence="9">Glycosyltransferase family 92 protein</fullName>
        <ecNumber evidence="9">2.4.1.-</ecNumber>
    </recommendedName>
</protein>
<dbReference type="Proteomes" id="UP000681722">
    <property type="component" value="Unassembled WGS sequence"/>
</dbReference>
<sequence length="431" mass="50179">MIFPTDIPQVIKENKHMKQRFDNLSENYPSSSHKLDLWCIFEDGSRSQGYSYDSLYYSERVSLLDCPLTEYGRKKLQTKTFIQVLLSSFVISHIPILKGSVNISLSSVLSKSSNWSFTLCTSPLQDKYEYLPQWIEFHRLVGVTKIVVYNTTDTHNRLEGIASVYRQHVGFLEIVQWNFSSLQLKDIDSSRYFQVEAVHDCLLRFGDQSEWLGMIDLDEYLISLSPYTTISDFLRKEYGRQIIGSINLWSNFFCTRQIENYTQEESVKSLLVIERFTLRSSIRYTDGREKYLYRPRFVQYLSIHHQIVGVSKQDPSEKKIMLAHYGSMEQLRLFPGCEPNNIYLSTVSPTPLSPPLPASQNQKQIFGQEKHPDIAITLYSLGLCYYHKDDYDHAIDCCQQTIDIQREYLNDNPPSLIHTLNALKDLQKTNK</sequence>
<evidence type="ECO:0000256" key="5">
    <source>
        <dbReference type="ARBA" id="ARBA00022692"/>
    </source>
</evidence>
<keyword evidence="12" id="KW-1185">Reference proteome</keyword>
<dbReference type="EMBL" id="CAJOBC010007422">
    <property type="protein sequence ID" value="CAF3931795.1"/>
    <property type="molecule type" value="Genomic_DNA"/>
</dbReference>
<dbReference type="Pfam" id="PF01697">
    <property type="entry name" value="Glyco_transf_92"/>
    <property type="match status" value="1"/>
</dbReference>
<dbReference type="InterPro" id="IPR008166">
    <property type="entry name" value="Glyco_transf_92"/>
</dbReference>
<keyword evidence="8" id="KW-0802">TPR repeat</keyword>
<keyword evidence="5" id="KW-0812">Transmembrane</keyword>
<evidence type="ECO:0000256" key="8">
    <source>
        <dbReference type="PROSITE-ProRule" id="PRU00339"/>
    </source>
</evidence>
<dbReference type="PROSITE" id="PS50005">
    <property type="entry name" value="TPR"/>
    <property type="match status" value="1"/>
</dbReference>
<dbReference type="GO" id="GO:0005737">
    <property type="term" value="C:cytoplasm"/>
    <property type="evidence" value="ECO:0007669"/>
    <property type="project" value="TreeGrafter"/>
</dbReference>
<dbReference type="GO" id="GO:0016020">
    <property type="term" value="C:membrane"/>
    <property type="evidence" value="ECO:0007669"/>
    <property type="project" value="UniProtKB-SubCell"/>
</dbReference>
<evidence type="ECO:0000313" key="12">
    <source>
        <dbReference type="Proteomes" id="UP000663829"/>
    </source>
</evidence>
<evidence type="ECO:0000256" key="9">
    <source>
        <dbReference type="RuleBase" id="RU366017"/>
    </source>
</evidence>
<keyword evidence="7" id="KW-0472">Membrane</keyword>
<dbReference type="InterPro" id="IPR019734">
    <property type="entry name" value="TPR_rpt"/>
</dbReference>
<gene>
    <name evidence="10" type="ORF">GPM918_LOCUS22037</name>
    <name evidence="11" type="ORF">SRO942_LOCUS22033</name>
</gene>